<evidence type="ECO:0000256" key="4">
    <source>
        <dbReference type="ARBA" id="ARBA00023163"/>
    </source>
</evidence>
<comment type="caution">
    <text evidence="6">The sequence shown here is derived from an EMBL/GenBank/DDBJ whole genome shotgun (WGS) entry which is preliminary data.</text>
</comment>
<keyword evidence="4" id="KW-0804">Transcription</keyword>
<dbReference type="InterPro" id="IPR009057">
    <property type="entry name" value="Homeodomain-like_sf"/>
</dbReference>
<protein>
    <submittedName>
        <fullName evidence="6">AraC family transcriptional regulator</fullName>
    </submittedName>
</protein>
<keyword evidence="7" id="KW-1185">Reference proteome</keyword>
<evidence type="ECO:0000259" key="5">
    <source>
        <dbReference type="PROSITE" id="PS01124"/>
    </source>
</evidence>
<dbReference type="SUPFAM" id="SSF46689">
    <property type="entry name" value="Homeodomain-like"/>
    <property type="match status" value="1"/>
</dbReference>
<dbReference type="FunFam" id="1.10.10.60:FF:000132">
    <property type="entry name" value="AraC family transcriptional regulator"/>
    <property type="match status" value="1"/>
</dbReference>
<dbReference type="PANTHER" id="PTHR11019:SF199">
    <property type="entry name" value="HTH-TYPE TRANSCRIPTIONAL REGULATOR NIMR"/>
    <property type="match status" value="1"/>
</dbReference>
<evidence type="ECO:0000256" key="1">
    <source>
        <dbReference type="ARBA" id="ARBA00022491"/>
    </source>
</evidence>
<dbReference type="InterPro" id="IPR014710">
    <property type="entry name" value="RmlC-like_jellyroll"/>
</dbReference>
<dbReference type="Pfam" id="PF12833">
    <property type="entry name" value="HTH_18"/>
    <property type="match status" value="1"/>
</dbReference>
<dbReference type="GO" id="GO:0043565">
    <property type="term" value="F:sequence-specific DNA binding"/>
    <property type="evidence" value="ECO:0007669"/>
    <property type="project" value="InterPro"/>
</dbReference>
<sequence>MEDWIEPDEVPRRIVAYGYAFEHLDKIDLEFHSHVKSQIIMVQSGALSCEMEGGLWIVPPHSAIWIPGGARHTIYASGALKGYSAFIDPDAGPASLHACRAIAITPLLRELLKRAAALPLFYETTDTIIRMQDVLLDELAAATVENLHLPMPRDRRLRKIADRMIEVPAEQLTMNVWASQVELSTRTLSRLILKETGMSFNRWRQQLCVMLAVKWLAAGTTTQQVAGDLGYESVPSFVTMFRNVLGAPPGRYMAERYSRTGLVEK</sequence>
<evidence type="ECO:0000313" key="7">
    <source>
        <dbReference type="Proteomes" id="UP000254958"/>
    </source>
</evidence>
<keyword evidence="1" id="KW-0678">Repressor</keyword>
<organism evidence="6 7">
    <name type="scientific">Gluconacetobacter liquefaciens</name>
    <name type="common">Acetobacter liquefaciens</name>
    <dbReference type="NCBI Taxonomy" id="89584"/>
    <lineage>
        <taxon>Bacteria</taxon>
        <taxon>Pseudomonadati</taxon>
        <taxon>Pseudomonadota</taxon>
        <taxon>Alphaproteobacteria</taxon>
        <taxon>Acetobacterales</taxon>
        <taxon>Acetobacteraceae</taxon>
        <taxon>Gluconacetobacter</taxon>
    </lineage>
</organism>
<feature type="domain" description="HTH araC/xylS-type" evidence="5">
    <location>
        <begin position="158"/>
        <end position="255"/>
    </location>
</feature>
<reference evidence="6 7" key="1">
    <citation type="submission" date="2018-07" db="EMBL/GenBank/DDBJ databases">
        <title>Genomic Encyclopedia of Type Strains, Phase IV (KMG-IV): sequencing the most valuable type-strain genomes for metagenomic binning, comparative biology and taxonomic classification.</title>
        <authorList>
            <person name="Goeker M."/>
        </authorList>
    </citation>
    <scope>NUCLEOTIDE SEQUENCE [LARGE SCALE GENOMIC DNA]</scope>
    <source>
        <strain evidence="6 7">DSM 5603</strain>
    </source>
</reference>
<dbReference type="AlphaFoldDB" id="A0A370G6A0"/>
<gene>
    <name evidence="6" type="ORF">C7453_102134</name>
</gene>
<keyword evidence="2" id="KW-0805">Transcription regulation</keyword>
<dbReference type="InterPro" id="IPR011051">
    <property type="entry name" value="RmlC_Cupin_sf"/>
</dbReference>
<dbReference type="Gene3D" id="2.60.120.10">
    <property type="entry name" value="Jelly Rolls"/>
    <property type="match status" value="1"/>
</dbReference>
<dbReference type="PANTHER" id="PTHR11019">
    <property type="entry name" value="HTH-TYPE TRANSCRIPTIONAL REGULATOR NIMR"/>
    <property type="match status" value="1"/>
</dbReference>
<dbReference type="Proteomes" id="UP000254958">
    <property type="component" value="Unassembled WGS sequence"/>
</dbReference>
<keyword evidence="3" id="KW-0238">DNA-binding</keyword>
<accession>A0A370G6A0</accession>
<dbReference type="CDD" id="cd06124">
    <property type="entry name" value="cupin_NimR-like_N"/>
    <property type="match status" value="1"/>
</dbReference>
<dbReference type="EMBL" id="QQAW01000002">
    <property type="protein sequence ID" value="RDI39347.1"/>
    <property type="molecule type" value="Genomic_DNA"/>
</dbReference>
<evidence type="ECO:0000313" key="6">
    <source>
        <dbReference type="EMBL" id="RDI39347.1"/>
    </source>
</evidence>
<dbReference type="SUPFAM" id="SSF51182">
    <property type="entry name" value="RmlC-like cupins"/>
    <property type="match status" value="1"/>
</dbReference>
<evidence type="ECO:0000256" key="3">
    <source>
        <dbReference type="ARBA" id="ARBA00023125"/>
    </source>
</evidence>
<dbReference type="InterPro" id="IPR018060">
    <property type="entry name" value="HTH_AraC"/>
</dbReference>
<dbReference type="GO" id="GO:0003700">
    <property type="term" value="F:DNA-binding transcription factor activity"/>
    <property type="evidence" value="ECO:0007669"/>
    <property type="project" value="InterPro"/>
</dbReference>
<dbReference type="Gene3D" id="1.10.10.60">
    <property type="entry name" value="Homeodomain-like"/>
    <property type="match status" value="1"/>
</dbReference>
<dbReference type="PROSITE" id="PS01124">
    <property type="entry name" value="HTH_ARAC_FAMILY_2"/>
    <property type="match status" value="1"/>
</dbReference>
<dbReference type="SMART" id="SM00342">
    <property type="entry name" value="HTH_ARAC"/>
    <property type="match status" value="1"/>
</dbReference>
<evidence type="ECO:0000256" key="2">
    <source>
        <dbReference type="ARBA" id="ARBA00023015"/>
    </source>
</evidence>
<proteinExistence type="predicted"/>
<name>A0A370G6A0_GLULI</name>